<dbReference type="Gene3D" id="3.40.190.10">
    <property type="entry name" value="Periplasmic binding protein-like II"/>
    <property type="match status" value="2"/>
</dbReference>
<reference evidence="4" key="1">
    <citation type="submission" date="2019-03" db="EMBL/GenBank/DDBJ databases">
        <title>Aquabacterium pictum sp.nov., the first bacteriochlorophyll a-containing freshwater bacterium in the genus Aquabacterium of the class Betaproteobacteria.</title>
        <authorList>
            <person name="Hirose S."/>
            <person name="Tank M."/>
            <person name="Hara E."/>
            <person name="Tamaki H."/>
            <person name="Takaichi S."/>
            <person name="Haruta S."/>
            <person name="Hanada S."/>
        </authorList>
    </citation>
    <scope>NUCLEOTIDE SEQUENCE [LARGE SCALE GENOMIC DNA]</scope>
    <source>
        <strain evidence="4">W35</strain>
    </source>
</reference>
<dbReference type="AlphaFoldDB" id="A0A480AVA1"/>
<dbReference type="Proteomes" id="UP000301751">
    <property type="component" value="Unassembled WGS sequence"/>
</dbReference>
<evidence type="ECO:0000313" key="3">
    <source>
        <dbReference type="EMBL" id="GCL64840.1"/>
    </source>
</evidence>
<dbReference type="EMBL" id="BJCL01000011">
    <property type="protein sequence ID" value="GCL64840.1"/>
    <property type="molecule type" value="Genomic_DNA"/>
</dbReference>
<proteinExistence type="predicted"/>
<protein>
    <recommendedName>
        <fullName evidence="2">Solute-binding protein family 3/N-terminal domain-containing protein</fullName>
    </recommendedName>
</protein>
<name>A0A480AVA1_9BURK</name>
<accession>A0A480AVA1</accession>
<dbReference type="CDD" id="cd01007">
    <property type="entry name" value="PBP2_BvgS_HisK_like"/>
    <property type="match status" value="1"/>
</dbReference>
<dbReference type="Pfam" id="PF00497">
    <property type="entry name" value="SBP_bac_3"/>
    <property type="match status" value="1"/>
</dbReference>
<comment type="caution">
    <text evidence="3">The sequence shown here is derived from an EMBL/GenBank/DDBJ whole genome shotgun (WGS) entry which is preliminary data.</text>
</comment>
<gene>
    <name evidence="3" type="ORF">AQPW35_39210</name>
</gene>
<feature type="domain" description="Solute-binding protein family 3/N-terminal" evidence="2">
    <location>
        <begin position="68"/>
        <end position="291"/>
    </location>
</feature>
<dbReference type="PANTHER" id="PTHR35936">
    <property type="entry name" value="MEMBRANE-BOUND LYTIC MUREIN TRANSGLYCOSYLASE F"/>
    <property type="match status" value="1"/>
</dbReference>
<dbReference type="SMART" id="SM00062">
    <property type="entry name" value="PBPb"/>
    <property type="match status" value="1"/>
</dbReference>
<evidence type="ECO:0000256" key="1">
    <source>
        <dbReference type="ARBA" id="ARBA00022729"/>
    </source>
</evidence>
<sequence>MGGSRGIVLESVLAWFFTRERPSTAWARTAPSAPARRRSGAAAVAALALVAMAPPPLLAAPTDPAAVEVRFAPEKDYGPFVFADSTGAVRGLSVDLLQLVQQHAALRVTWLPAASLAEQLVAVREGRADLLSSLRPTPERATFLAFSQPYVSVPALLVRRAAGGPTPSVGGLQHLAGQPVAVGKDYAVEGFVRERFPQVGWVAVPDDVAALKGVAQGRYAAAVVDAASAAFIQRELRLRRLETVGPVGFEYRLSFAVPKHRQDLLDRVDAGIRAITAAERTAIVARWLAPLGETHASTSALGGAAAQWGLALIGLSALAGVGLALRPAGAAGSPENKT</sequence>
<organism evidence="3 4">
    <name type="scientific">Pseudaquabacterium pictum</name>
    <dbReference type="NCBI Taxonomy" id="2315236"/>
    <lineage>
        <taxon>Bacteria</taxon>
        <taxon>Pseudomonadati</taxon>
        <taxon>Pseudomonadota</taxon>
        <taxon>Betaproteobacteria</taxon>
        <taxon>Burkholderiales</taxon>
        <taxon>Sphaerotilaceae</taxon>
        <taxon>Pseudaquabacterium</taxon>
    </lineage>
</organism>
<dbReference type="SUPFAM" id="SSF53850">
    <property type="entry name" value="Periplasmic binding protein-like II"/>
    <property type="match status" value="1"/>
</dbReference>
<evidence type="ECO:0000259" key="2">
    <source>
        <dbReference type="SMART" id="SM00062"/>
    </source>
</evidence>
<evidence type="ECO:0000313" key="4">
    <source>
        <dbReference type="Proteomes" id="UP000301751"/>
    </source>
</evidence>
<keyword evidence="4" id="KW-1185">Reference proteome</keyword>
<keyword evidence="1" id="KW-0732">Signal</keyword>
<dbReference type="InterPro" id="IPR001638">
    <property type="entry name" value="Solute-binding_3/MltF_N"/>
</dbReference>